<name>A0A1F6XSD2_9BACT</name>
<dbReference type="Proteomes" id="UP000177195">
    <property type="component" value="Unassembled WGS sequence"/>
</dbReference>
<protein>
    <submittedName>
        <fullName evidence="2">Uncharacterized protein</fullName>
    </submittedName>
</protein>
<organism evidence="2 3">
    <name type="scientific">Candidatus Nomurabacteria bacterium RIFCSPLOWO2_02_FULL_42_17</name>
    <dbReference type="NCBI Taxonomy" id="1801789"/>
    <lineage>
        <taxon>Bacteria</taxon>
        <taxon>Candidatus Nomuraibacteriota</taxon>
    </lineage>
</organism>
<keyword evidence="1" id="KW-0812">Transmembrane</keyword>
<proteinExistence type="predicted"/>
<keyword evidence="1" id="KW-1133">Transmembrane helix</keyword>
<evidence type="ECO:0000256" key="1">
    <source>
        <dbReference type="SAM" id="Phobius"/>
    </source>
</evidence>
<gene>
    <name evidence="2" type="ORF">A3I25_01140</name>
</gene>
<dbReference type="AlphaFoldDB" id="A0A1F6XSD2"/>
<keyword evidence="1" id="KW-0472">Membrane</keyword>
<evidence type="ECO:0000313" key="3">
    <source>
        <dbReference type="Proteomes" id="UP000177195"/>
    </source>
</evidence>
<dbReference type="EMBL" id="MFVN01000027">
    <property type="protein sequence ID" value="OGI96918.1"/>
    <property type="molecule type" value="Genomic_DNA"/>
</dbReference>
<feature type="transmembrane region" description="Helical" evidence="1">
    <location>
        <begin position="34"/>
        <end position="55"/>
    </location>
</feature>
<sequence length="96" mass="11076">MDAETKKLIEESLELARDNNKILRRMRRGQRISSIFRLFYWLMILGIALGAYYYIQPYFSQAQKAYQNISEGLGNLPDVSNLNKVFNQIGGGKTPE</sequence>
<reference evidence="2 3" key="1">
    <citation type="journal article" date="2016" name="Nat. Commun.">
        <title>Thousands of microbial genomes shed light on interconnected biogeochemical processes in an aquifer system.</title>
        <authorList>
            <person name="Anantharaman K."/>
            <person name="Brown C.T."/>
            <person name="Hug L.A."/>
            <person name="Sharon I."/>
            <person name="Castelle C.J."/>
            <person name="Probst A.J."/>
            <person name="Thomas B.C."/>
            <person name="Singh A."/>
            <person name="Wilkins M.J."/>
            <person name="Karaoz U."/>
            <person name="Brodie E.L."/>
            <person name="Williams K.H."/>
            <person name="Hubbard S.S."/>
            <person name="Banfield J.F."/>
        </authorList>
    </citation>
    <scope>NUCLEOTIDE SEQUENCE [LARGE SCALE GENOMIC DNA]</scope>
</reference>
<comment type="caution">
    <text evidence="2">The sequence shown here is derived from an EMBL/GenBank/DDBJ whole genome shotgun (WGS) entry which is preliminary data.</text>
</comment>
<accession>A0A1F6XSD2</accession>
<evidence type="ECO:0000313" key="2">
    <source>
        <dbReference type="EMBL" id="OGI96918.1"/>
    </source>
</evidence>